<dbReference type="RefSeq" id="WP_132691396.1">
    <property type="nucleotide sequence ID" value="NZ_SMFT01000004.1"/>
</dbReference>
<evidence type="ECO:0000259" key="1">
    <source>
        <dbReference type="Pfam" id="PF04865"/>
    </source>
</evidence>
<proteinExistence type="predicted"/>
<dbReference type="Pfam" id="PF04865">
    <property type="entry name" value="Baseplate_J"/>
    <property type="match status" value="1"/>
</dbReference>
<accession>A0A4R1FUD4</accession>
<reference evidence="2 3" key="1">
    <citation type="submission" date="2019-03" db="EMBL/GenBank/DDBJ databases">
        <title>Genomic Encyclopedia of Type Strains, Phase IV (KMG-IV): sequencing the most valuable type-strain genomes for metagenomic binning, comparative biology and taxonomic classification.</title>
        <authorList>
            <person name="Goeker M."/>
        </authorList>
    </citation>
    <scope>NUCLEOTIDE SEQUENCE [LARGE SCALE GENOMIC DNA]</scope>
    <source>
        <strain evidence="2 3">DSM 15534</strain>
    </source>
</reference>
<dbReference type="EMBL" id="SMFT01000004">
    <property type="protein sequence ID" value="TCJ96128.1"/>
    <property type="molecule type" value="Genomic_DNA"/>
</dbReference>
<evidence type="ECO:0000313" key="3">
    <source>
        <dbReference type="Proteomes" id="UP000294702"/>
    </source>
</evidence>
<protein>
    <submittedName>
        <fullName evidence="2">Putative phage protein gp47/JayE</fullName>
    </submittedName>
</protein>
<dbReference type="InterPro" id="IPR006949">
    <property type="entry name" value="Barrel_Baseplate_J-like"/>
</dbReference>
<keyword evidence="3" id="KW-1185">Reference proteome</keyword>
<evidence type="ECO:0000313" key="2">
    <source>
        <dbReference type="EMBL" id="TCJ96128.1"/>
    </source>
</evidence>
<name>A0A4R1FUD4_9PAST</name>
<sequence length="395" mass="43007">MTTNVPSIQFTSTGVIIPTEQEILEGILSDFDRAFGGNLNRNLETPQGQLASSLAAIISDRNNQIAWLINNLDPNYSDGVMQDAIGKIYFVKRKGQVNSVVSCEFMGLPGTVIPKGFTVKDIQGNDWVLDEEISILAEGTVTGRLSGLGVYSAKANTVTELTRAIIGLDRVTNPQEAITGTEKESRLEFAKRYENSVAINSQGMPASIYSNVAKLDGVIDCYVIDNGKGTSVQIGATNKTLAPHSVYVAVVGGDNQEIAETIWRMSGNGCDYNGNTVIEVTDNRYDDPKPTYEIKFQRPAEVPIYFKVKVKSGIHVDAESSIKAAIKNYFNQNKGKIGGTIYAMGYIPSLITEIGKDYLLDVKVGKQKSSYSESINMGIDEFPVISDDNIVVEKV</sequence>
<gene>
    <name evidence="2" type="ORF">EV694_1679</name>
</gene>
<dbReference type="Proteomes" id="UP000294702">
    <property type="component" value="Unassembled WGS sequence"/>
</dbReference>
<comment type="caution">
    <text evidence="2">The sequence shown here is derived from an EMBL/GenBank/DDBJ whole genome shotgun (WGS) entry which is preliminary data.</text>
</comment>
<feature type="domain" description="Baseplate protein J-like barrel" evidence="1">
    <location>
        <begin position="104"/>
        <end position="180"/>
    </location>
</feature>
<organism evidence="2 3">
    <name type="scientific">Volucribacter psittacicida</name>
    <dbReference type="NCBI Taxonomy" id="203482"/>
    <lineage>
        <taxon>Bacteria</taxon>
        <taxon>Pseudomonadati</taxon>
        <taxon>Pseudomonadota</taxon>
        <taxon>Gammaproteobacteria</taxon>
        <taxon>Pasteurellales</taxon>
        <taxon>Pasteurellaceae</taxon>
        <taxon>Volucribacter</taxon>
    </lineage>
</organism>
<dbReference type="OrthoDB" id="7497539at2"/>
<dbReference type="AlphaFoldDB" id="A0A4R1FUD4"/>